<dbReference type="CDD" id="cd02909">
    <property type="entry name" value="cupin_pirin_N"/>
    <property type="match status" value="1"/>
</dbReference>
<feature type="domain" description="Pirin N-terminal" evidence="4">
    <location>
        <begin position="24"/>
        <end position="127"/>
    </location>
</feature>
<evidence type="ECO:0000256" key="1">
    <source>
        <dbReference type="ARBA" id="ARBA00008416"/>
    </source>
</evidence>
<comment type="caution">
    <text evidence="7">The sequence shown here is derived from an EMBL/GenBank/DDBJ whole genome shotgun (WGS) entry which is preliminary data.</text>
</comment>
<dbReference type="Pfam" id="PF05726">
    <property type="entry name" value="Pirin_C"/>
    <property type="match status" value="1"/>
</dbReference>
<dbReference type="PANTHER" id="PTHR43594">
    <property type="entry name" value="QUERCETIN 2,3-DIOXYGENASE"/>
    <property type="match status" value="1"/>
</dbReference>
<dbReference type="CDD" id="cd02247">
    <property type="entry name" value="cupin_pirin_C"/>
    <property type="match status" value="1"/>
</dbReference>
<comment type="similarity">
    <text evidence="1 3">Belongs to the pirin family.</text>
</comment>
<accession>A0A371YV61</accession>
<feature type="binding site" evidence="2">
    <location>
        <position position="61"/>
    </location>
    <ligand>
        <name>Fe cation</name>
        <dbReference type="ChEBI" id="CHEBI:24875"/>
    </ligand>
</feature>
<name>A0A371YV61_9GAMM</name>
<proteinExistence type="inferred from homology"/>
<evidence type="ECO:0000313" key="7">
    <source>
        <dbReference type="EMBL" id="RFC85343.1"/>
    </source>
</evidence>
<reference evidence="6" key="4">
    <citation type="submission" date="2024-09" db="EMBL/GenBank/DDBJ databases">
        <authorList>
            <person name="Sun Q."/>
            <person name="Mori K."/>
        </authorList>
    </citation>
    <scope>NUCLEOTIDE SEQUENCE</scope>
    <source>
        <strain evidence="6">KCTC 62575</strain>
    </source>
</reference>
<reference evidence="7 8" key="2">
    <citation type="submission" date="2018-08" db="EMBL/GenBank/DDBJ databases">
        <title>The draft genome of Acinetobacter sichuanensis strain WCHAc060041.</title>
        <authorList>
            <person name="Qin J."/>
            <person name="Feng Y."/>
            <person name="Zong Z."/>
        </authorList>
    </citation>
    <scope>NUCLEOTIDE SEQUENCE [LARGE SCALE GENOMIC DNA]</scope>
    <source>
        <strain evidence="7 8">WCHAc060041</strain>
    </source>
</reference>
<evidence type="ECO:0000313" key="6">
    <source>
        <dbReference type="EMBL" id="MFC2993969.1"/>
    </source>
</evidence>
<gene>
    <name evidence="6" type="ORF">ACFODO_01530</name>
    <name evidence="7" type="ORF">C9E89_002740</name>
</gene>
<evidence type="ECO:0000313" key="8">
    <source>
        <dbReference type="Proteomes" id="UP000240957"/>
    </source>
</evidence>
<dbReference type="InterPro" id="IPR012093">
    <property type="entry name" value="Pirin"/>
</dbReference>
<reference evidence="6" key="1">
    <citation type="journal article" date="2014" name="Int. J. Syst. Evol. Microbiol.">
        <title>Complete genome of a new Firmicutes species belonging to the dominant human colonic microbiota ('Ruminococcus bicirculans') reveals two chromosomes and a selective capacity to utilize plant glucans.</title>
        <authorList>
            <consortium name="NISC Comparative Sequencing Program"/>
            <person name="Wegmann U."/>
            <person name="Louis P."/>
            <person name="Goesmann A."/>
            <person name="Henrissat B."/>
            <person name="Duncan S.H."/>
            <person name="Flint H.J."/>
        </authorList>
    </citation>
    <scope>NUCLEOTIDE SEQUENCE</scope>
    <source>
        <strain evidence="6">KCTC 62575</strain>
    </source>
</reference>
<dbReference type="Pfam" id="PF02678">
    <property type="entry name" value="Pirin"/>
    <property type="match status" value="1"/>
</dbReference>
<feature type="binding site" evidence="2">
    <location>
        <position position="63"/>
    </location>
    <ligand>
        <name>Fe cation</name>
        <dbReference type="ChEBI" id="CHEBI:24875"/>
    </ligand>
</feature>
<dbReference type="PANTHER" id="PTHR43594:SF1">
    <property type="entry name" value="QUERCETIN 2,3-DIOXYGENASE PA2418-RELATED"/>
    <property type="match status" value="1"/>
</dbReference>
<dbReference type="AlphaFoldDB" id="A0A371YV61"/>
<feature type="binding site" evidence="2">
    <location>
        <position position="107"/>
    </location>
    <ligand>
        <name>Fe cation</name>
        <dbReference type="ChEBI" id="CHEBI:24875"/>
    </ligand>
</feature>
<feature type="domain" description="Pirin C-terminal" evidence="5">
    <location>
        <begin position="182"/>
        <end position="289"/>
    </location>
</feature>
<dbReference type="Proteomes" id="UP001595455">
    <property type="component" value="Unassembled WGS sequence"/>
</dbReference>
<reference evidence="9" key="3">
    <citation type="journal article" date="2019" name="Int. J. Syst. Evol. Microbiol.">
        <title>The Global Catalogue of Microorganisms (GCM) 10K type strain sequencing project: providing services to taxonomists for standard genome sequencing and annotation.</title>
        <authorList>
            <consortium name="The Broad Institute Genomics Platform"/>
            <consortium name="The Broad Institute Genome Sequencing Center for Infectious Disease"/>
            <person name="Wu L."/>
            <person name="Ma J."/>
        </authorList>
    </citation>
    <scope>NUCLEOTIDE SEQUENCE [LARGE SCALE GENOMIC DNA]</scope>
    <source>
        <strain evidence="9">KCTC 62575</strain>
    </source>
</reference>
<feature type="binding site" evidence="2">
    <location>
        <position position="105"/>
    </location>
    <ligand>
        <name>Fe cation</name>
        <dbReference type="ChEBI" id="CHEBI:24875"/>
    </ligand>
</feature>
<keyword evidence="2" id="KW-0408">Iron</keyword>
<sequence length="292" mass="32395">MKTLAFIHRNDTIFSVGDFHPVKTIFSHHELGNTVSPFLLLDHLGPSYLKPTHLRKGVTEHPHRGFETVTLMFRGELEHRDSTGGGGIIAEGDVQWMTAASGVIHKELFSEAFSKQGGAFEIVQLWVNLPAKDKLNPARYQSLKQADIPVVQLEHDAGRVRIIAGEYAGQHGIAKTHTPIMVLDIDLKAGQTATFPAKVGDSTLIFLRTGRLQFQEEDEALNDDILEDQALAVMSSHGEQVQVTALRDSKFLLLSAAPLNEPINAKGFFVMNTYTEILQAYDDLKNGRFIQQ</sequence>
<evidence type="ECO:0000259" key="5">
    <source>
        <dbReference type="Pfam" id="PF05726"/>
    </source>
</evidence>
<dbReference type="InterPro" id="IPR008778">
    <property type="entry name" value="Pirin_C_dom"/>
</dbReference>
<dbReference type="InterPro" id="IPR011051">
    <property type="entry name" value="RmlC_Cupin_sf"/>
</dbReference>
<evidence type="ECO:0000256" key="3">
    <source>
        <dbReference type="RuleBase" id="RU003457"/>
    </source>
</evidence>
<evidence type="ECO:0000256" key="2">
    <source>
        <dbReference type="PIRSR" id="PIRSR006232-1"/>
    </source>
</evidence>
<dbReference type="RefSeq" id="WP_107006938.1">
    <property type="nucleotide sequence ID" value="NZ_JBHRSF010000005.1"/>
</dbReference>
<dbReference type="PIRSF" id="PIRSF006232">
    <property type="entry name" value="Pirin"/>
    <property type="match status" value="1"/>
</dbReference>
<dbReference type="Proteomes" id="UP000240957">
    <property type="component" value="Unassembled WGS sequence"/>
</dbReference>
<comment type="cofactor">
    <cofactor evidence="2">
        <name>Fe cation</name>
        <dbReference type="ChEBI" id="CHEBI:24875"/>
    </cofactor>
    <text evidence="2">Binds 1 Fe cation per subunit.</text>
</comment>
<dbReference type="Gene3D" id="2.60.120.10">
    <property type="entry name" value="Jelly Rolls"/>
    <property type="match status" value="2"/>
</dbReference>
<dbReference type="InterPro" id="IPR014710">
    <property type="entry name" value="RmlC-like_jellyroll"/>
</dbReference>
<protein>
    <submittedName>
        <fullName evidence="7">Pirin family protein</fullName>
    </submittedName>
</protein>
<organism evidence="7 8">
    <name type="scientific">Acinetobacter sichuanensis</name>
    <dbReference type="NCBI Taxonomy" id="2136183"/>
    <lineage>
        <taxon>Bacteria</taxon>
        <taxon>Pseudomonadati</taxon>
        <taxon>Pseudomonadota</taxon>
        <taxon>Gammaproteobacteria</taxon>
        <taxon>Moraxellales</taxon>
        <taxon>Moraxellaceae</taxon>
        <taxon>Acinetobacter</taxon>
    </lineage>
</organism>
<dbReference type="GO" id="GO:0046872">
    <property type="term" value="F:metal ion binding"/>
    <property type="evidence" value="ECO:0007669"/>
    <property type="project" value="UniProtKB-KW"/>
</dbReference>
<keyword evidence="9" id="KW-1185">Reference proteome</keyword>
<dbReference type="SUPFAM" id="SSF51182">
    <property type="entry name" value="RmlC-like cupins"/>
    <property type="match status" value="1"/>
</dbReference>
<dbReference type="InterPro" id="IPR003829">
    <property type="entry name" value="Pirin_N_dom"/>
</dbReference>
<dbReference type="InterPro" id="IPR053186">
    <property type="entry name" value="QDO-related"/>
</dbReference>
<evidence type="ECO:0000259" key="4">
    <source>
        <dbReference type="Pfam" id="PF02678"/>
    </source>
</evidence>
<dbReference type="EMBL" id="JBHRSF010000005">
    <property type="protein sequence ID" value="MFC2993969.1"/>
    <property type="molecule type" value="Genomic_DNA"/>
</dbReference>
<keyword evidence="2" id="KW-0479">Metal-binding</keyword>
<dbReference type="OrthoDB" id="9780903at2"/>
<evidence type="ECO:0000313" key="9">
    <source>
        <dbReference type="Proteomes" id="UP001595455"/>
    </source>
</evidence>
<dbReference type="EMBL" id="PYIX02000002">
    <property type="protein sequence ID" value="RFC85343.1"/>
    <property type="molecule type" value="Genomic_DNA"/>
</dbReference>